<gene>
    <name evidence="1" type="ORF">TREES_T100000814</name>
</gene>
<evidence type="ECO:0000313" key="2">
    <source>
        <dbReference type="Proteomes" id="UP000011518"/>
    </source>
</evidence>
<protein>
    <submittedName>
        <fullName evidence="1">Germinal center B-cell-expressed transcript 2 protein</fullName>
    </submittedName>
</protein>
<dbReference type="InParanoid" id="L9KC19"/>
<reference evidence="2" key="1">
    <citation type="submission" date="2012-07" db="EMBL/GenBank/DDBJ databases">
        <title>Genome of the Chinese tree shrew, a rising model animal genetically related to primates.</title>
        <authorList>
            <person name="Zhang G."/>
            <person name="Fan Y."/>
            <person name="Yao Y."/>
            <person name="Huang Z."/>
        </authorList>
    </citation>
    <scope>NUCLEOTIDE SEQUENCE [LARGE SCALE GENOMIC DNA]</scope>
</reference>
<dbReference type="GO" id="GO:0050855">
    <property type="term" value="P:regulation of B cell receptor signaling pathway"/>
    <property type="evidence" value="ECO:0007669"/>
    <property type="project" value="InterPro"/>
</dbReference>
<dbReference type="GO" id="GO:2000402">
    <property type="term" value="P:negative regulation of lymphocyte migration"/>
    <property type="evidence" value="ECO:0007669"/>
    <property type="project" value="TreeGrafter"/>
</dbReference>
<dbReference type="eggNOG" id="ENOG502TDUK">
    <property type="taxonomic scope" value="Eukaryota"/>
</dbReference>
<dbReference type="Pfam" id="PF15666">
    <property type="entry name" value="HGAL"/>
    <property type="match status" value="1"/>
</dbReference>
<dbReference type="Proteomes" id="UP000011518">
    <property type="component" value="Unassembled WGS sequence"/>
</dbReference>
<dbReference type="STRING" id="246437.L9KC19"/>
<keyword evidence="2" id="KW-1185">Reference proteome</keyword>
<name>L9KC19_TUPCH</name>
<proteinExistence type="predicted"/>
<dbReference type="InterPro" id="IPR031364">
    <property type="entry name" value="GC_assoc_lym"/>
</dbReference>
<dbReference type="AlphaFoldDB" id="L9KC19"/>
<dbReference type="PANTHER" id="PTHR35351:SF2">
    <property type="entry name" value="GERMINAL CENTER-ASSOCIATED SIGNALING AND MOTILITY PROTEIN"/>
    <property type="match status" value="1"/>
</dbReference>
<dbReference type="PANTHER" id="PTHR35351">
    <property type="entry name" value="GERMINAL CENTER-ASSOCIATED SIGNALING AND MOTILITY-LIKE PROTEIN"/>
    <property type="match status" value="1"/>
</dbReference>
<evidence type="ECO:0000313" key="1">
    <source>
        <dbReference type="EMBL" id="ELW59994.1"/>
    </source>
</evidence>
<dbReference type="FunCoup" id="L9KC19">
    <property type="interactions" value="11"/>
</dbReference>
<accession>L9KC19</accession>
<dbReference type="EMBL" id="KB320889">
    <property type="protein sequence ID" value="ELW59994.1"/>
    <property type="molecule type" value="Genomic_DNA"/>
</dbReference>
<sequence length="156" mass="18183">MFCFRQQQDIQELPGNLRLQSPQQRAPRRKIHMFKEKQDFQKENEEMSSSPIQDNADQTYTEDLFYTLISHKVLKRPSGNSAEEYYENIPCKAERPRECSGGTETEYSLLRVSSMPKLPPFPGDEYELLMPTKISPHSLQSPCLLKAPSETHFYHL</sequence>
<organism evidence="1 2">
    <name type="scientific">Tupaia chinensis</name>
    <name type="common">Chinese tree shrew</name>
    <name type="synonym">Tupaia belangeri chinensis</name>
    <dbReference type="NCBI Taxonomy" id="246437"/>
    <lineage>
        <taxon>Eukaryota</taxon>
        <taxon>Metazoa</taxon>
        <taxon>Chordata</taxon>
        <taxon>Craniata</taxon>
        <taxon>Vertebrata</taxon>
        <taxon>Euteleostomi</taxon>
        <taxon>Mammalia</taxon>
        <taxon>Eutheria</taxon>
        <taxon>Euarchontoglires</taxon>
        <taxon>Scandentia</taxon>
        <taxon>Tupaiidae</taxon>
        <taxon>Tupaia</taxon>
    </lineage>
</organism>
<reference evidence="2" key="2">
    <citation type="journal article" date="2013" name="Nat. Commun.">
        <title>Genome of the Chinese tree shrew.</title>
        <authorList>
            <person name="Fan Y."/>
            <person name="Huang Z.Y."/>
            <person name="Cao C.C."/>
            <person name="Chen C.S."/>
            <person name="Chen Y.X."/>
            <person name="Fan D.D."/>
            <person name="He J."/>
            <person name="Hou H.L."/>
            <person name="Hu L."/>
            <person name="Hu X.T."/>
            <person name="Jiang X.T."/>
            <person name="Lai R."/>
            <person name="Lang Y.S."/>
            <person name="Liang B."/>
            <person name="Liao S.G."/>
            <person name="Mu D."/>
            <person name="Ma Y.Y."/>
            <person name="Niu Y.Y."/>
            <person name="Sun X.Q."/>
            <person name="Xia J.Q."/>
            <person name="Xiao J."/>
            <person name="Xiong Z.Q."/>
            <person name="Xu L."/>
            <person name="Yang L."/>
            <person name="Zhang Y."/>
            <person name="Zhao W."/>
            <person name="Zhao X.D."/>
            <person name="Zheng Y.T."/>
            <person name="Zhou J.M."/>
            <person name="Zhu Y.B."/>
            <person name="Zhang G.J."/>
            <person name="Wang J."/>
            <person name="Yao Y.G."/>
        </authorList>
    </citation>
    <scope>NUCLEOTIDE SEQUENCE [LARGE SCALE GENOMIC DNA]</scope>
</reference>